<dbReference type="RefSeq" id="XP_024726779.1">
    <property type="nucleotide sequence ID" value="XM_024884257.1"/>
</dbReference>
<dbReference type="OrthoDB" id="5125733at2759"/>
<dbReference type="InterPro" id="IPR010730">
    <property type="entry name" value="HET"/>
</dbReference>
<gene>
    <name evidence="2" type="ORF">K444DRAFT_638461</name>
</gene>
<accession>A0A2J6SGI5</accession>
<keyword evidence="3" id="KW-1185">Reference proteome</keyword>
<evidence type="ECO:0000313" key="3">
    <source>
        <dbReference type="Proteomes" id="UP000235371"/>
    </source>
</evidence>
<dbReference type="InParanoid" id="A0A2J6SGI5"/>
<dbReference type="STRING" id="1095630.A0A2J6SGI5"/>
<name>A0A2J6SGI5_9HELO</name>
<protein>
    <submittedName>
        <fullName evidence="2">HET-domain-containing protein</fullName>
    </submittedName>
</protein>
<evidence type="ECO:0000313" key="2">
    <source>
        <dbReference type="EMBL" id="PMD49875.1"/>
    </source>
</evidence>
<dbReference type="PANTHER" id="PTHR33112:SF16">
    <property type="entry name" value="HETEROKARYON INCOMPATIBILITY DOMAIN-CONTAINING PROTEIN"/>
    <property type="match status" value="1"/>
</dbReference>
<dbReference type="GeneID" id="36592334"/>
<reference evidence="2 3" key="1">
    <citation type="submission" date="2016-04" db="EMBL/GenBank/DDBJ databases">
        <title>A degradative enzymes factory behind the ericoid mycorrhizal symbiosis.</title>
        <authorList>
            <consortium name="DOE Joint Genome Institute"/>
            <person name="Martino E."/>
            <person name="Morin E."/>
            <person name="Grelet G."/>
            <person name="Kuo A."/>
            <person name="Kohler A."/>
            <person name="Daghino S."/>
            <person name="Barry K."/>
            <person name="Choi C."/>
            <person name="Cichocki N."/>
            <person name="Clum A."/>
            <person name="Copeland A."/>
            <person name="Hainaut M."/>
            <person name="Haridas S."/>
            <person name="Labutti K."/>
            <person name="Lindquist E."/>
            <person name="Lipzen A."/>
            <person name="Khouja H.-R."/>
            <person name="Murat C."/>
            <person name="Ohm R."/>
            <person name="Olson A."/>
            <person name="Spatafora J."/>
            <person name="Veneault-Fourrey C."/>
            <person name="Henrissat B."/>
            <person name="Grigoriev I."/>
            <person name="Martin F."/>
            <person name="Perotto S."/>
        </authorList>
    </citation>
    <scope>NUCLEOTIDE SEQUENCE [LARGE SCALE GENOMIC DNA]</scope>
    <source>
        <strain evidence="2 3">E</strain>
    </source>
</reference>
<dbReference type="PANTHER" id="PTHR33112">
    <property type="entry name" value="DOMAIN PROTEIN, PUTATIVE-RELATED"/>
    <property type="match status" value="1"/>
</dbReference>
<organism evidence="2 3">
    <name type="scientific">Hyaloscypha bicolor E</name>
    <dbReference type="NCBI Taxonomy" id="1095630"/>
    <lineage>
        <taxon>Eukaryota</taxon>
        <taxon>Fungi</taxon>
        <taxon>Dikarya</taxon>
        <taxon>Ascomycota</taxon>
        <taxon>Pezizomycotina</taxon>
        <taxon>Leotiomycetes</taxon>
        <taxon>Helotiales</taxon>
        <taxon>Hyaloscyphaceae</taxon>
        <taxon>Hyaloscypha</taxon>
        <taxon>Hyaloscypha bicolor</taxon>
    </lineage>
</organism>
<sequence>MSEITSESRICGLCLAPDSFGLIKRETYDRKYSLHLPAKDHGVIIWDLDQSILLASAEQGCYFCDLLHQLSQHPCSGERQTTKFSVRIGTDPALSVHFWWARLDDRKSIVQIYRPFGHKEAWTGLQEARPVSHHSGSVQSFEFVRKCLRNCIEAHEECRRSYSDFHPKRLLDVGSEKFSSLKLIDDQFLAAPYLALSHCWGDHQPLTTTSQTLEQRKYSIEWSSLPPVFRDAVTVTRELGVQYLWIDCLCILQDSVRDWEEQASQMGQIYSNSYVTILAASSPSSLVPFLTSRETIVCEGVNLRFGKDHYVGVRKIGGTDHRDQRLHYRGWAFQEEILSTRIIRFTRKEVKWECQALSSCECGAHPLYDTKKAENLQRTNSNIQQHWLNLVEQYSRRSLTFSFDKLPAVAGIAAAAHQKFGYRYLAGLWEETLLRDLAWRSKAASTPETPRDISQRLPTFSWVSVDEKIDYKSSLMYCSTHEKDAIVRSTSIELTGANPFGQVEGGSVILEAPVVEVNLRYHLVEREPIDGRRKWFVKTCDCYIDDSPDELQNVQSDTLLCHDSFTDTNGVTIFSAQRANRDAISQNFECKVRLLSLCHVSWKARTLLVLSIPKPPDGSCERLGLMFYYDPGKIKHDWFTNAQVLLTTII</sequence>
<dbReference type="Proteomes" id="UP000235371">
    <property type="component" value="Unassembled WGS sequence"/>
</dbReference>
<dbReference type="Pfam" id="PF06985">
    <property type="entry name" value="HET"/>
    <property type="match status" value="1"/>
</dbReference>
<dbReference type="AlphaFoldDB" id="A0A2J6SGI5"/>
<evidence type="ECO:0000259" key="1">
    <source>
        <dbReference type="Pfam" id="PF06985"/>
    </source>
</evidence>
<feature type="domain" description="Heterokaryon incompatibility" evidence="1">
    <location>
        <begin position="193"/>
        <end position="335"/>
    </location>
</feature>
<proteinExistence type="predicted"/>
<dbReference type="EMBL" id="KZ613919">
    <property type="protein sequence ID" value="PMD49875.1"/>
    <property type="molecule type" value="Genomic_DNA"/>
</dbReference>